<dbReference type="PANTHER" id="PTHR22775">
    <property type="entry name" value="SORTING NEXIN"/>
    <property type="match status" value="1"/>
</dbReference>
<dbReference type="PANTHER" id="PTHR22775:SF3">
    <property type="entry name" value="SORTING NEXIN-13"/>
    <property type="match status" value="1"/>
</dbReference>
<proteinExistence type="predicted"/>
<dbReference type="EMBL" id="CAUEEQ010078691">
    <property type="protein sequence ID" value="CAJ0967886.1"/>
    <property type="molecule type" value="Genomic_DNA"/>
</dbReference>
<evidence type="ECO:0000313" key="2">
    <source>
        <dbReference type="Proteomes" id="UP001176940"/>
    </source>
</evidence>
<name>A0ABN9MM96_9NEOB</name>
<protein>
    <submittedName>
        <fullName evidence="1">Uncharacterized protein</fullName>
    </submittedName>
</protein>
<dbReference type="Proteomes" id="UP001176940">
    <property type="component" value="Unassembled WGS sequence"/>
</dbReference>
<sequence>MGYRCRIPQDFLSLAQVIIASPVQCKRNPENMTCWWALRTGVGDPCSRTPDASESGHNLVYELKHIIGAETTRKGILRVIEMFQHTQLNRRLAYVFLEGFLETLFSQCKFHELFNKLHSRSERMRKYRQRPQSYHAPALQKR</sequence>
<accession>A0ABN9MM96</accession>
<evidence type="ECO:0000313" key="1">
    <source>
        <dbReference type="EMBL" id="CAJ0967886.1"/>
    </source>
</evidence>
<organism evidence="1 2">
    <name type="scientific">Ranitomeya imitator</name>
    <name type="common">mimic poison frog</name>
    <dbReference type="NCBI Taxonomy" id="111125"/>
    <lineage>
        <taxon>Eukaryota</taxon>
        <taxon>Metazoa</taxon>
        <taxon>Chordata</taxon>
        <taxon>Craniata</taxon>
        <taxon>Vertebrata</taxon>
        <taxon>Euteleostomi</taxon>
        <taxon>Amphibia</taxon>
        <taxon>Batrachia</taxon>
        <taxon>Anura</taxon>
        <taxon>Neobatrachia</taxon>
        <taxon>Hyloidea</taxon>
        <taxon>Dendrobatidae</taxon>
        <taxon>Dendrobatinae</taxon>
        <taxon>Ranitomeya</taxon>
    </lineage>
</organism>
<comment type="caution">
    <text evidence="1">The sequence shown here is derived from an EMBL/GenBank/DDBJ whole genome shotgun (WGS) entry which is preliminary data.</text>
</comment>
<gene>
    <name evidence="1" type="ORF">RIMI_LOCUS22591659</name>
</gene>
<reference evidence="1" key="1">
    <citation type="submission" date="2023-07" db="EMBL/GenBank/DDBJ databases">
        <authorList>
            <person name="Stuckert A."/>
        </authorList>
    </citation>
    <scope>NUCLEOTIDE SEQUENCE</scope>
</reference>
<keyword evidence="2" id="KW-1185">Reference proteome</keyword>